<evidence type="ECO:0000256" key="3">
    <source>
        <dbReference type="SAM" id="Phobius"/>
    </source>
</evidence>
<name>A0A9W9QFT9_PENBR</name>
<feature type="compositionally biased region" description="Polar residues" evidence="2">
    <location>
        <begin position="195"/>
        <end position="209"/>
    </location>
</feature>
<feature type="compositionally biased region" description="Polar residues" evidence="2">
    <location>
        <begin position="160"/>
        <end position="169"/>
    </location>
</feature>
<dbReference type="PROSITE" id="PS50026">
    <property type="entry name" value="EGF_3"/>
    <property type="match status" value="1"/>
</dbReference>
<sequence length="795" mass="84869">MSGNQRNPDSDGLDRQGSVKRARQLLAAGVRPERVLPQHQLRHPPLPRNVSHQTQWPLPESGLPQQPINHHPRFLIPRGPPPPRPLHPSEIPHSPSIYSERDGQDSETSSQFTRPPRSFSSLQPPPPLQLRRPVVEAPVSPTSTVDMAPRISIATDDLFRQSTASTTASVPDVPPFPPPVPDDPRQRTAGLVAPASTQKTRARQSSVSPIQEELADPRHTKGSFASSMAVPSSWSSGPAESDIVGAYLDMDSDSEPTTQAEDSTLVRSASLGKRGKPTMRTITKSNPPSVRVADSQVDPDQVSPTSTAVVPIAMGPPANRMLQPPSQLRKGSTSTASSDSLTGIDPEKPPFSQEDRPYSTGLEKEMQVFGALPKAAPTMSDKRPWGRKPAALNMGAVRDAEARGSLSSLSDLIRRATKLASNLDHGRTASRADLFGGGEAEFKAQKGHRPRNSGSISDMLASFPPPGLATPESRGSWPVFFGRSNLRNVEPLGSHDDGPDAPRRKKMCCGMPRKWFVVMCIVIFIIVVLAVLLPVFLVAVPKENASKDTTCATSNPCSNGGVSVSSGSQCSCVCSNNYTGTRCTIPNDGSCTTYLIEDSTGTKNASMGTSLPTLFAVSKETYDLTLDPVTIMALFSMNDVSCKTENALVSFSDVPTNSSSSSNARRSLASPTPVLAPRAQATTDGGILYDPGSTTASATQTDSVTATRIGATATSTAETKASVPDEVVEFSRLAVLYILQKTGSVDTAMSSEKDIQEFLVDSYAKASWPTQQVGEFTVDFVNLTISLPNSTVKAD</sequence>
<keyword evidence="3" id="KW-1133">Transmembrane helix</keyword>
<reference evidence="5" key="1">
    <citation type="submission" date="2022-12" db="EMBL/GenBank/DDBJ databases">
        <authorList>
            <person name="Petersen C."/>
        </authorList>
    </citation>
    <scope>NUCLEOTIDE SEQUENCE</scope>
    <source>
        <strain evidence="5">IBT 35673</strain>
    </source>
</reference>
<gene>
    <name evidence="5" type="ORF">N7452_007752</name>
</gene>
<feature type="compositionally biased region" description="Polar residues" evidence="2">
    <location>
        <begin position="324"/>
        <end position="341"/>
    </location>
</feature>
<evidence type="ECO:0000313" key="6">
    <source>
        <dbReference type="Proteomes" id="UP001147695"/>
    </source>
</evidence>
<evidence type="ECO:0000313" key="5">
    <source>
        <dbReference type="EMBL" id="KAJ5335349.1"/>
    </source>
</evidence>
<protein>
    <recommendedName>
        <fullName evidence="4">EGF-like domain-containing protein</fullName>
    </recommendedName>
</protein>
<evidence type="ECO:0000256" key="1">
    <source>
        <dbReference type="PROSITE-ProRule" id="PRU00076"/>
    </source>
</evidence>
<feature type="compositionally biased region" description="Low complexity" evidence="2">
    <location>
        <begin position="657"/>
        <end position="670"/>
    </location>
</feature>
<dbReference type="Gene3D" id="2.10.25.10">
    <property type="entry name" value="Laminin"/>
    <property type="match status" value="1"/>
</dbReference>
<feature type="disulfide bond" evidence="1">
    <location>
        <begin position="574"/>
        <end position="583"/>
    </location>
</feature>
<dbReference type="EMBL" id="JAPZBQ010000004">
    <property type="protein sequence ID" value="KAJ5335349.1"/>
    <property type="molecule type" value="Genomic_DNA"/>
</dbReference>
<feature type="region of interest" description="Disordered" evidence="2">
    <location>
        <begin position="653"/>
        <end position="676"/>
    </location>
</feature>
<keyword evidence="3" id="KW-0812">Transmembrane</keyword>
<feature type="compositionally biased region" description="Basic and acidic residues" evidence="2">
    <location>
        <begin position="345"/>
        <end position="357"/>
    </location>
</feature>
<dbReference type="PROSITE" id="PS00022">
    <property type="entry name" value="EGF_1"/>
    <property type="match status" value="1"/>
</dbReference>
<dbReference type="InterPro" id="IPR000742">
    <property type="entry name" value="EGF"/>
</dbReference>
<organism evidence="5 6">
    <name type="scientific">Penicillium brevicompactum</name>
    <dbReference type="NCBI Taxonomy" id="5074"/>
    <lineage>
        <taxon>Eukaryota</taxon>
        <taxon>Fungi</taxon>
        <taxon>Dikarya</taxon>
        <taxon>Ascomycota</taxon>
        <taxon>Pezizomycotina</taxon>
        <taxon>Eurotiomycetes</taxon>
        <taxon>Eurotiomycetidae</taxon>
        <taxon>Eurotiales</taxon>
        <taxon>Aspergillaceae</taxon>
        <taxon>Penicillium</taxon>
    </lineage>
</organism>
<feature type="region of interest" description="Disordered" evidence="2">
    <location>
        <begin position="1"/>
        <end position="357"/>
    </location>
</feature>
<feature type="compositionally biased region" description="Low complexity" evidence="2">
    <location>
        <begin position="223"/>
        <end position="236"/>
    </location>
</feature>
<dbReference type="PANTHER" id="PTHR17178:SF0">
    <property type="entry name" value="SERGLYCIN"/>
    <property type="match status" value="1"/>
</dbReference>
<accession>A0A9W9QFT9</accession>
<keyword evidence="1" id="KW-0245">EGF-like domain</keyword>
<comment type="caution">
    <text evidence="1">Lacks conserved residue(s) required for the propagation of feature annotation.</text>
</comment>
<dbReference type="PANTHER" id="PTHR17178">
    <property type="entry name" value="SECRETORY GRANULE PROTEOGLYCAN CORE PROTEIN"/>
    <property type="match status" value="1"/>
</dbReference>
<feature type="domain" description="EGF-like" evidence="4">
    <location>
        <begin position="547"/>
        <end position="584"/>
    </location>
</feature>
<feature type="transmembrane region" description="Helical" evidence="3">
    <location>
        <begin position="515"/>
        <end position="540"/>
    </location>
</feature>
<evidence type="ECO:0000256" key="2">
    <source>
        <dbReference type="SAM" id="MobiDB-lite"/>
    </source>
</evidence>
<keyword evidence="1" id="KW-1015">Disulfide bond</keyword>
<keyword evidence="3" id="KW-0472">Membrane</keyword>
<proteinExistence type="predicted"/>
<dbReference type="Proteomes" id="UP001147695">
    <property type="component" value="Unassembled WGS sequence"/>
</dbReference>
<comment type="caution">
    <text evidence="5">The sequence shown here is derived from an EMBL/GenBank/DDBJ whole genome shotgun (WGS) entry which is preliminary data.</text>
</comment>
<feature type="compositionally biased region" description="Pro residues" evidence="2">
    <location>
        <begin position="172"/>
        <end position="181"/>
    </location>
</feature>
<dbReference type="CDD" id="cd00054">
    <property type="entry name" value="EGF_CA"/>
    <property type="match status" value="1"/>
</dbReference>
<feature type="compositionally biased region" description="Polar residues" evidence="2">
    <location>
        <begin position="255"/>
        <end position="267"/>
    </location>
</feature>
<dbReference type="AlphaFoldDB" id="A0A9W9QFT9"/>
<reference evidence="5" key="2">
    <citation type="journal article" date="2023" name="IMA Fungus">
        <title>Comparative genomic study of the Penicillium genus elucidates a diverse pangenome and 15 lateral gene transfer events.</title>
        <authorList>
            <person name="Petersen C."/>
            <person name="Sorensen T."/>
            <person name="Nielsen M.R."/>
            <person name="Sondergaard T.E."/>
            <person name="Sorensen J.L."/>
            <person name="Fitzpatrick D.A."/>
            <person name="Frisvad J.C."/>
            <person name="Nielsen K.L."/>
        </authorList>
    </citation>
    <scope>NUCLEOTIDE SEQUENCE</scope>
    <source>
        <strain evidence="5">IBT 35673</strain>
    </source>
</reference>
<evidence type="ECO:0000259" key="4">
    <source>
        <dbReference type="PROSITE" id="PS50026"/>
    </source>
</evidence>
<feature type="region of interest" description="Disordered" evidence="2">
    <location>
        <begin position="442"/>
        <end position="470"/>
    </location>
</feature>